<dbReference type="Proteomes" id="UP001152622">
    <property type="component" value="Chromosome 1"/>
</dbReference>
<sequence>MGAGRRMSRSQLFCAGVLLPTIHQPALAMEQEVANATGEALREPESRIRPLNGGPGARATSGKRLERRYASRRGSGSDPSAAPSLFRLERRGELEKLARGAGQTDELQRRRQSTSRQTRRRSRAGDPADRRAAPSVYAFPPKSPPLARLKAILETGGPVVHAITPFRERPFSAAVNGTAI</sequence>
<keyword evidence="2" id="KW-0732">Signal</keyword>
<name>A0A9Q1JCB8_SYNKA</name>
<dbReference type="AlphaFoldDB" id="A0A9Q1JCB8"/>
<keyword evidence="4" id="KW-1185">Reference proteome</keyword>
<evidence type="ECO:0000256" key="1">
    <source>
        <dbReference type="SAM" id="MobiDB-lite"/>
    </source>
</evidence>
<feature type="compositionally biased region" description="Basic and acidic residues" evidence="1">
    <location>
        <begin position="123"/>
        <end position="132"/>
    </location>
</feature>
<accession>A0A9Q1JCB8</accession>
<dbReference type="EMBL" id="JAINUF010000001">
    <property type="protein sequence ID" value="KAJ8379650.1"/>
    <property type="molecule type" value="Genomic_DNA"/>
</dbReference>
<organism evidence="3 4">
    <name type="scientific">Synaphobranchus kaupii</name>
    <name type="common">Kaup's arrowtooth eel</name>
    <dbReference type="NCBI Taxonomy" id="118154"/>
    <lineage>
        <taxon>Eukaryota</taxon>
        <taxon>Metazoa</taxon>
        <taxon>Chordata</taxon>
        <taxon>Craniata</taxon>
        <taxon>Vertebrata</taxon>
        <taxon>Euteleostomi</taxon>
        <taxon>Actinopterygii</taxon>
        <taxon>Neopterygii</taxon>
        <taxon>Teleostei</taxon>
        <taxon>Anguilliformes</taxon>
        <taxon>Synaphobranchidae</taxon>
        <taxon>Synaphobranchus</taxon>
    </lineage>
</organism>
<feature type="compositionally biased region" description="Basic residues" evidence="1">
    <location>
        <begin position="110"/>
        <end position="122"/>
    </location>
</feature>
<evidence type="ECO:0000256" key="2">
    <source>
        <dbReference type="SAM" id="SignalP"/>
    </source>
</evidence>
<gene>
    <name evidence="3" type="ORF">SKAU_G00004280</name>
</gene>
<feature type="region of interest" description="Disordered" evidence="1">
    <location>
        <begin position="35"/>
        <end position="140"/>
    </location>
</feature>
<protein>
    <submittedName>
        <fullName evidence="3">Uncharacterized protein</fullName>
    </submittedName>
</protein>
<evidence type="ECO:0000313" key="3">
    <source>
        <dbReference type="EMBL" id="KAJ8379650.1"/>
    </source>
</evidence>
<feature type="compositionally biased region" description="Basic and acidic residues" evidence="1">
    <location>
        <begin position="87"/>
        <end position="98"/>
    </location>
</feature>
<proteinExistence type="predicted"/>
<feature type="signal peptide" evidence="2">
    <location>
        <begin position="1"/>
        <end position="28"/>
    </location>
</feature>
<evidence type="ECO:0000313" key="4">
    <source>
        <dbReference type="Proteomes" id="UP001152622"/>
    </source>
</evidence>
<comment type="caution">
    <text evidence="3">The sequence shown here is derived from an EMBL/GenBank/DDBJ whole genome shotgun (WGS) entry which is preliminary data.</text>
</comment>
<reference evidence="3" key="1">
    <citation type="journal article" date="2023" name="Science">
        <title>Genome structures resolve the early diversification of teleost fishes.</title>
        <authorList>
            <person name="Parey E."/>
            <person name="Louis A."/>
            <person name="Montfort J."/>
            <person name="Bouchez O."/>
            <person name="Roques C."/>
            <person name="Iampietro C."/>
            <person name="Lluch J."/>
            <person name="Castinel A."/>
            <person name="Donnadieu C."/>
            <person name="Desvignes T."/>
            <person name="Floi Bucao C."/>
            <person name="Jouanno E."/>
            <person name="Wen M."/>
            <person name="Mejri S."/>
            <person name="Dirks R."/>
            <person name="Jansen H."/>
            <person name="Henkel C."/>
            <person name="Chen W.J."/>
            <person name="Zahm M."/>
            <person name="Cabau C."/>
            <person name="Klopp C."/>
            <person name="Thompson A.W."/>
            <person name="Robinson-Rechavi M."/>
            <person name="Braasch I."/>
            <person name="Lecointre G."/>
            <person name="Bobe J."/>
            <person name="Postlethwait J.H."/>
            <person name="Berthelot C."/>
            <person name="Roest Crollius H."/>
            <person name="Guiguen Y."/>
        </authorList>
    </citation>
    <scope>NUCLEOTIDE SEQUENCE</scope>
    <source>
        <strain evidence="3">WJC10195</strain>
    </source>
</reference>
<feature type="chain" id="PRO_5040410007" evidence="2">
    <location>
        <begin position="29"/>
        <end position="180"/>
    </location>
</feature>